<evidence type="ECO:0008006" key="4">
    <source>
        <dbReference type="Google" id="ProtNLM"/>
    </source>
</evidence>
<dbReference type="Proteomes" id="UP000198521">
    <property type="component" value="Unassembled WGS sequence"/>
</dbReference>
<sequence length="205" mass="23727">MFRKIVCIVLIISSSVSFAQRIKIDRKKLSFLKSESRIEVQLTFPEQMTFLSDNMSEKEFILYMKERRSKKDPSMGDKWLVEYNNAKQTTWKTDFLSTINKALAGYSDLRFVDSEEKTNYLLIVEGNWMYPGYGGGASVGREEAKLEVTLKFVDKSTPENVLYMTQTPKIIGNYAYGEFGTILRVGECYKKLGYLLNLQLKRILK</sequence>
<evidence type="ECO:0000313" key="2">
    <source>
        <dbReference type="EMBL" id="SEL86770.1"/>
    </source>
</evidence>
<accession>A0A1H7TPJ4</accession>
<dbReference type="RefSeq" id="WP_091410896.1">
    <property type="nucleotide sequence ID" value="NZ_FOAB01000006.1"/>
</dbReference>
<feature type="signal peptide" evidence="1">
    <location>
        <begin position="1"/>
        <end position="19"/>
    </location>
</feature>
<dbReference type="OrthoDB" id="1151160at2"/>
<name>A0A1H7TPJ4_AQUAM</name>
<dbReference type="STRING" id="1038014.SAMN04487910_3540"/>
<organism evidence="2 3">
    <name type="scientific">Aquimarina amphilecti</name>
    <dbReference type="NCBI Taxonomy" id="1038014"/>
    <lineage>
        <taxon>Bacteria</taxon>
        <taxon>Pseudomonadati</taxon>
        <taxon>Bacteroidota</taxon>
        <taxon>Flavobacteriia</taxon>
        <taxon>Flavobacteriales</taxon>
        <taxon>Flavobacteriaceae</taxon>
        <taxon>Aquimarina</taxon>
    </lineage>
</organism>
<keyword evidence="3" id="KW-1185">Reference proteome</keyword>
<proteinExistence type="predicted"/>
<dbReference type="AlphaFoldDB" id="A0A1H7TPJ4"/>
<protein>
    <recommendedName>
        <fullName evidence="4">GLPGLI family protein</fullName>
    </recommendedName>
</protein>
<keyword evidence="1" id="KW-0732">Signal</keyword>
<dbReference type="EMBL" id="FOAB01000006">
    <property type="protein sequence ID" value="SEL86770.1"/>
    <property type="molecule type" value="Genomic_DNA"/>
</dbReference>
<gene>
    <name evidence="2" type="ORF">SAMN04487910_3540</name>
</gene>
<evidence type="ECO:0000256" key="1">
    <source>
        <dbReference type="SAM" id="SignalP"/>
    </source>
</evidence>
<reference evidence="2 3" key="1">
    <citation type="submission" date="2016-10" db="EMBL/GenBank/DDBJ databases">
        <authorList>
            <person name="de Groot N.N."/>
        </authorList>
    </citation>
    <scope>NUCLEOTIDE SEQUENCE [LARGE SCALE GENOMIC DNA]</scope>
    <source>
        <strain evidence="2 3">DSM 25232</strain>
    </source>
</reference>
<feature type="chain" id="PRO_5011748979" description="GLPGLI family protein" evidence="1">
    <location>
        <begin position="20"/>
        <end position="205"/>
    </location>
</feature>
<evidence type="ECO:0000313" key="3">
    <source>
        <dbReference type="Proteomes" id="UP000198521"/>
    </source>
</evidence>